<organism evidence="1">
    <name type="scientific">Rhizophora mucronata</name>
    <name type="common">Asiatic mangrove</name>
    <dbReference type="NCBI Taxonomy" id="61149"/>
    <lineage>
        <taxon>Eukaryota</taxon>
        <taxon>Viridiplantae</taxon>
        <taxon>Streptophyta</taxon>
        <taxon>Embryophyta</taxon>
        <taxon>Tracheophyta</taxon>
        <taxon>Spermatophyta</taxon>
        <taxon>Magnoliopsida</taxon>
        <taxon>eudicotyledons</taxon>
        <taxon>Gunneridae</taxon>
        <taxon>Pentapetalae</taxon>
        <taxon>rosids</taxon>
        <taxon>fabids</taxon>
        <taxon>Malpighiales</taxon>
        <taxon>Rhizophoraceae</taxon>
        <taxon>Rhizophora</taxon>
    </lineage>
</organism>
<sequence length="34" mass="4228">MYFYMLFLVECFDSDKFCFLGWFLCKFCEMGLFC</sequence>
<name>A0A2P2QKQ8_RHIMU</name>
<reference evidence="1" key="1">
    <citation type="submission" date="2018-02" db="EMBL/GenBank/DDBJ databases">
        <title>Rhizophora mucronata_Transcriptome.</title>
        <authorList>
            <person name="Meera S.P."/>
            <person name="Sreeshan A."/>
            <person name="Augustine A."/>
        </authorList>
    </citation>
    <scope>NUCLEOTIDE SEQUENCE</scope>
    <source>
        <tissue evidence="1">Leaf</tissue>
    </source>
</reference>
<dbReference type="AlphaFoldDB" id="A0A2P2QKQ8"/>
<proteinExistence type="predicted"/>
<protein>
    <submittedName>
        <fullName evidence="1">Uncharacterized protein</fullName>
    </submittedName>
</protein>
<evidence type="ECO:0000313" key="1">
    <source>
        <dbReference type="EMBL" id="MBX67534.1"/>
    </source>
</evidence>
<accession>A0A2P2QKQ8</accession>
<dbReference type="EMBL" id="GGEC01087050">
    <property type="protein sequence ID" value="MBX67534.1"/>
    <property type="molecule type" value="Transcribed_RNA"/>
</dbReference>